<dbReference type="InParanoid" id="A0A059B9F2"/>
<evidence type="ECO:0000256" key="4">
    <source>
        <dbReference type="ARBA" id="ARBA00022547"/>
    </source>
</evidence>
<evidence type="ECO:0000256" key="9">
    <source>
        <dbReference type="ARBA" id="ARBA00023136"/>
    </source>
</evidence>
<keyword evidence="5 11" id="KW-0812">Transmembrane</keyword>
<comment type="similarity">
    <text evidence="2">Belongs to the ATPase A chain family.</text>
</comment>
<organism evidence="12">
    <name type="scientific">Eucalyptus grandis</name>
    <name type="common">Flooded gum</name>
    <dbReference type="NCBI Taxonomy" id="71139"/>
    <lineage>
        <taxon>Eukaryota</taxon>
        <taxon>Viridiplantae</taxon>
        <taxon>Streptophyta</taxon>
        <taxon>Embryophyta</taxon>
        <taxon>Tracheophyta</taxon>
        <taxon>Spermatophyta</taxon>
        <taxon>Magnoliopsida</taxon>
        <taxon>eudicotyledons</taxon>
        <taxon>Gunneridae</taxon>
        <taxon>Pentapetalae</taxon>
        <taxon>rosids</taxon>
        <taxon>malvids</taxon>
        <taxon>Myrtales</taxon>
        <taxon>Myrtaceae</taxon>
        <taxon>Myrtoideae</taxon>
        <taxon>Eucalypteae</taxon>
        <taxon>Eucalyptus</taxon>
    </lineage>
</organism>
<dbReference type="InterPro" id="IPR035908">
    <property type="entry name" value="F0_ATP_A_sf"/>
</dbReference>
<dbReference type="InterPro" id="IPR045082">
    <property type="entry name" value="ATP_syn_F0_a_bact/chloroplast"/>
</dbReference>
<evidence type="ECO:0000256" key="11">
    <source>
        <dbReference type="SAM" id="Phobius"/>
    </source>
</evidence>
<proteinExistence type="inferred from homology"/>
<gene>
    <name evidence="12" type="ORF">EUGRSUZ_G00227</name>
</gene>
<evidence type="ECO:0000256" key="5">
    <source>
        <dbReference type="ARBA" id="ARBA00022692"/>
    </source>
</evidence>
<keyword evidence="3" id="KW-0813">Transport</keyword>
<keyword evidence="6" id="KW-0375">Hydrogen ion transport</keyword>
<dbReference type="InterPro" id="IPR000568">
    <property type="entry name" value="ATP_synth_F0_asu"/>
</dbReference>
<reference evidence="12" key="1">
    <citation type="submission" date="2013-07" db="EMBL/GenBank/DDBJ databases">
        <title>The genome of Eucalyptus grandis.</title>
        <authorList>
            <person name="Schmutz J."/>
            <person name="Hayes R."/>
            <person name="Myburg A."/>
            <person name="Tuskan G."/>
            <person name="Grattapaglia D."/>
            <person name="Rokhsar D.S."/>
        </authorList>
    </citation>
    <scope>NUCLEOTIDE SEQUENCE</scope>
    <source>
        <tissue evidence="12">Leaf extractions</tissue>
    </source>
</reference>
<dbReference type="GO" id="GO:0045259">
    <property type="term" value="C:proton-transporting ATP synthase complex"/>
    <property type="evidence" value="ECO:0007669"/>
    <property type="project" value="UniProtKB-KW"/>
</dbReference>
<dbReference type="SUPFAM" id="SSF81336">
    <property type="entry name" value="F1F0 ATP synthase subunit A"/>
    <property type="match status" value="1"/>
</dbReference>
<sequence>MNVLSCQHFYWQIGGFQVHGQVLITSWVIIAMLLGSASMDVWNPQTIQKDMLFYRKNILVLPHGAAPTNDINTTTALTLLTLVAYFYASLAKKKKNNEVISINTFNELQSFFTKPLSFSFRLIENILADELVVVFIVSLVHLVAPIPVMFLGVFARGIGALIFTTL</sequence>
<dbReference type="STRING" id="71139.A0A059B9F2"/>
<feature type="transmembrane region" description="Helical" evidence="11">
    <location>
        <begin position="21"/>
        <end position="42"/>
    </location>
</feature>
<dbReference type="FunCoup" id="A0A059B9F2">
    <property type="interactions" value="93"/>
</dbReference>
<dbReference type="PANTHER" id="PTHR42823:SF3">
    <property type="entry name" value="ATP SYNTHASE SUBUNIT A, CHLOROPLASTIC"/>
    <property type="match status" value="1"/>
</dbReference>
<evidence type="ECO:0000256" key="3">
    <source>
        <dbReference type="ARBA" id="ARBA00022448"/>
    </source>
</evidence>
<name>A0A059B9F2_EUCGR</name>
<dbReference type="PANTHER" id="PTHR42823">
    <property type="entry name" value="ATP SYNTHASE SUBUNIT A, CHLOROPLASTIC"/>
    <property type="match status" value="1"/>
</dbReference>
<keyword evidence="7 11" id="KW-1133">Transmembrane helix</keyword>
<evidence type="ECO:0000256" key="10">
    <source>
        <dbReference type="ARBA" id="ARBA00023310"/>
    </source>
</evidence>
<keyword evidence="9 11" id="KW-0472">Membrane</keyword>
<accession>A0A059B9F2</accession>
<comment type="subcellular location">
    <subcellularLocation>
        <location evidence="1">Membrane</location>
        <topology evidence="1">Multi-pass membrane protein</topology>
    </subcellularLocation>
</comment>
<evidence type="ECO:0000313" key="12">
    <source>
        <dbReference type="EMBL" id="KCW62669.1"/>
    </source>
</evidence>
<evidence type="ECO:0000256" key="7">
    <source>
        <dbReference type="ARBA" id="ARBA00022989"/>
    </source>
</evidence>
<keyword evidence="4" id="KW-0138">CF(0)</keyword>
<dbReference type="GO" id="GO:0015078">
    <property type="term" value="F:proton transmembrane transporter activity"/>
    <property type="evidence" value="ECO:0007669"/>
    <property type="project" value="InterPro"/>
</dbReference>
<feature type="transmembrane region" description="Helical" evidence="11">
    <location>
        <begin position="131"/>
        <end position="163"/>
    </location>
</feature>
<evidence type="ECO:0000256" key="1">
    <source>
        <dbReference type="ARBA" id="ARBA00004141"/>
    </source>
</evidence>
<evidence type="ECO:0000256" key="8">
    <source>
        <dbReference type="ARBA" id="ARBA00023065"/>
    </source>
</evidence>
<protein>
    <submittedName>
        <fullName evidence="12">Uncharacterized protein</fullName>
    </submittedName>
</protein>
<keyword evidence="10" id="KW-0066">ATP synthesis</keyword>
<dbReference type="Gene3D" id="1.20.120.220">
    <property type="entry name" value="ATP synthase, F0 complex, subunit A"/>
    <property type="match status" value="1"/>
</dbReference>
<keyword evidence="8" id="KW-0406">Ion transport</keyword>
<dbReference type="AlphaFoldDB" id="A0A059B9F2"/>
<dbReference type="OMA" id="MILVIYD"/>
<evidence type="ECO:0000256" key="6">
    <source>
        <dbReference type="ARBA" id="ARBA00022781"/>
    </source>
</evidence>
<evidence type="ECO:0000256" key="2">
    <source>
        <dbReference type="ARBA" id="ARBA00006810"/>
    </source>
</evidence>
<dbReference type="EMBL" id="KK198759">
    <property type="protein sequence ID" value="KCW62669.1"/>
    <property type="molecule type" value="Genomic_DNA"/>
</dbReference>
<dbReference type="Gramene" id="KCW62669">
    <property type="protein sequence ID" value="KCW62669"/>
    <property type="gene ID" value="EUGRSUZ_G00227"/>
</dbReference>
<dbReference type="Pfam" id="PF00119">
    <property type="entry name" value="ATP-synt_A"/>
    <property type="match status" value="1"/>
</dbReference>
<feature type="transmembrane region" description="Helical" evidence="11">
    <location>
        <begin position="71"/>
        <end position="88"/>
    </location>
</feature>
<dbReference type="GO" id="GO:0015986">
    <property type="term" value="P:proton motive force-driven ATP synthesis"/>
    <property type="evidence" value="ECO:0007669"/>
    <property type="project" value="InterPro"/>
</dbReference>